<name>A0A835Z1G9_9STRA</name>
<evidence type="ECO:0000313" key="7">
    <source>
        <dbReference type="Proteomes" id="UP000664859"/>
    </source>
</evidence>
<dbReference type="PANTHER" id="PTHR12378:SF80">
    <property type="entry name" value="IP06716P-RELATED"/>
    <property type="match status" value="1"/>
</dbReference>
<dbReference type="GO" id="GO:0101005">
    <property type="term" value="F:deubiquitinase activity"/>
    <property type="evidence" value="ECO:0007669"/>
    <property type="project" value="TreeGrafter"/>
</dbReference>
<evidence type="ECO:0000259" key="5">
    <source>
        <dbReference type="PROSITE" id="PS51858"/>
    </source>
</evidence>
<dbReference type="GO" id="GO:0006508">
    <property type="term" value="P:proteolysis"/>
    <property type="evidence" value="ECO:0007669"/>
    <property type="project" value="UniProtKB-KW"/>
</dbReference>
<evidence type="ECO:0000256" key="3">
    <source>
        <dbReference type="ARBA" id="ARBA00022801"/>
    </source>
</evidence>
<dbReference type="InterPro" id="IPR008580">
    <property type="entry name" value="PPPDE_dom"/>
</dbReference>
<accession>A0A835Z1G9</accession>
<feature type="compositionally biased region" description="Basic and acidic residues" evidence="4">
    <location>
        <begin position="202"/>
        <end position="212"/>
    </location>
</feature>
<dbReference type="InterPro" id="IPR042266">
    <property type="entry name" value="PPPDE_sf"/>
</dbReference>
<protein>
    <submittedName>
        <fullName evidence="6">PPPDE putative peptidase domain-containing protein</fullName>
    </submittedName>
</protein>
<keyword evidence="7" id="KW-1185">Reference proteome</keyword>
<dbReference type="Pfam" id="PF05903">
    <property type="entry name" value="Peptidase_C97"/>
    <property type="match status" value="1"/>
</dbReference>
<dbReference type="PANTHER" id="PTHR12378">
    <property type="entry name" value="DESUMOYLATING ISOPEPTIDASE"/>
    <property type="match status" value="1"/>
</dbReference>
<keyword evidence="3" id="KW-0378">Hydrolase</keyword>
<keyword evidence="2" id="KW-0645">Protease</keyword>
<dbReference type="GO" id="GO:0016579">
    <property type="term" value="P:protein deubiquitination"/>
    <property type="evidence" value="ECO:0007669"/>
    <property type="project" value="TreeGrafter"/>
</dbReference>
<dbReference type="OrthoDB" id="412286at2759"/>
<evidence type="ECO:0000256" key="2">
    <source>
        <dbReference type="ARBA" id="ARBA00022670"/>
    </source>
</evidence>
<feature type="domain" description="PPPDE" evidence="5">
    <location>
        <begin position="12"/>
        <end position="145"/>
    </location>
</feature>
<evidence type="ECO:0000256" key="4">
    <source>
        <dbReference type="SAM" id="MobiDB-lite"/>
    </source>
</evidence>
<evidence type="ECO:0000256" key="1">
    <source>
        <dbReference type="ARBA" id="ARBA00008140"/>
    </source>
</evidence>
<dbReference type="Gene3D" id="3.90.1720.30">
    <property type="entry name" value="PPPDE domains"/>
    <property type="match status" value="1"/>
</dbReference>
<gene>
    <name evidence="6" type="ORF">JKP88DRAFT_198683</name>
</gene>
<dbReference type="SMART" id="SM01179">
    <property type="entry name" value="DUF862"/>
    <property type="match status" value="1"/>
</dbReference>
<comment type="caution">
    <text evidence="6">The sequence shown here is derived from an EMBL/GenBank/DDBJ whole genome shotgun (WGS) entry which is preliminary data.</text>
</comment>
<comment type="similarity">
    <text evidence="1">Belongs to the DeSI family.</text>
</comment>
<proteinExistence type="inferred from homology"/>
<organism evidence="6 7">
    <name type="scientific">Tribonema minus</name>
    <dbReference type="NCBI Taxonomy" id="303371"/>
    <lineage>
        <taxon>Eukaryota</taxon>
        <taxon>Sar</taxon>
        <taxon>Stramenopiles</taxon>
        <taxon>Ochrophyta</taxon>
        <taxon>PX clade</taxon>
        <taxon>Xanthophyceae</taxon>
        <taxon>Tribonematales</taxon>
        <taxon>Tribonemataceae</taxon>
        <taxon>Tribonema</taxon>
    </lineage>
</organism>
<sequence length="232" mass="23942">MAAWGARAARPQEVLLNVYDLNEANEYLHSTGFGLYHSGVQIGGKEYTFAGGGGIFSHEPKDAPGARFRCSVSMGTFTGGQAAIDDAIASLRGDFGPDAYHILCRNCNSFSNAFCEALLNKPIPAWVNRAAWMGSWFSCLVPPQMLGQAPVNDLSGVPARATPAYAAFGGSGVSLGGTAGGGASAAVPSAGDAGGQGGGSLTDRREKADKVRQARLAALERSAQEKQAQQGS</sequence>
<feature type="region of interest" description="Disordered" evidence="4">
    <location>
        <begin position="184"/>
        <end position="212"/>
    </location>
</feature>
<dbReference type="PROSITE" id="PS51858">
    <property type="entry name" value="PPPDE"/>
    <property type="match status" value="1"/>
</dbReference>
<dbReference type="Proteomes" id="UP000664859">
    <property type="component" value="Unassembled WGS sequence"/>
</dbReference>
<evidence type="ECO:0000313" key="6">
    <source>
        <dbReference type="EMBL" id="KAG5184663.1"/>
    </source>
</evidence>
<reference evidence="6" key="1">
    <citation type="submission" date="2021-02" db="EMBL/GenBank/DDBJ databases">
        <title>First Annotated Genome of the Yellow-green Alga Tribonema minus.</title>
        <authorList>
            <person name="Mahan K.M."/>
        </authorList>
    </citation>
    <scope>NUCLEOTIDE SEQUENCE</scope>
    <source>
        <strain evidence="6">UTEX B ZZ1240</strain>
    </source>
</reference>
<dbReference type="EMBL" id="JAFCMP010000157">
    <property type="protein sequence ID" value="KAG5184663.1"/>
    <property type="molecule type" value="Genomic_DNA"/>
</dbReference>
<dbReference type="AlphaFoldDB" id="A0A835Z1G9"/>